<dbReference type="PATRIC" id="fig|34073.19.peg.2829"/>
<name>A0A0H2M0Y1_VARPD</name>
<dbReference type="Pfam" id="PF00126">
    <property type="entry name" value="HTH_1"/>
    <property type="match status" value="1"/>
</dbReference>
<dbReference type="AlphaFoldDB" id="A0A0H2M0Y1"/>
<dbReference type="SUPFAM" id="SSF46785">
    <property type="entry name" value="Winged helix' DNA-binding domain"/>
    <property type="match status" value="1"/>
</dbReference>
<comment type="caution">
    <text evidence="6">The sequence shown here is derived from an EMBL/GenBank/DDBJ whole genome shotgun (WGS) entry which is preliminary data.</text>
</comment>
<dbReference type="InterPro" id="IPR005119">
    <property type="entry name" value="LysR_subst-bd"/>
</dbReference>
<gene>
    <name evidence="6" type="primary">cmpR9</name>
    <name evidence="6" type="ORF">VPARA_27490</name>
</gene>
<dbReference type="InterPro" id="IPR050950">
    <property type="entry name" value="HTH-type_LysR_regulators"/>
</dbReference>
<evidence type="ECO:0000256" key="4">
    <source>
        <dbReference type="ARBA" id="ARBA00023163"/>
    </source>
</evidence>
<keyword evidence="7" id="KW-1185">Reference proteome</keyword>
<dbReference type="GO" id="GO:0003700">
    <property type="term" value="F:DNA-binding transcription factor activity"/>
    <property type="evidence" value="ECO:0007669"/>
    <property type="project" value="InterPro"/>
</dbReference>
<dbReference type="RefSeq" id="WP_047784922.1">
    <property type="nucleotide sequence ID" value="NZ_JZWI01000013.1"/>
</dbReference>
<dbReference type="Proteomes" id="UP000035170">
    <property type="component" value="Unassembled WGS sequence"/>
</dbReference>
<feature type="domain" description="HTH lysR-type" evidence="5">
    <location>
        <begin position="3"/>
        <end position="59"/>
    </location>
</feature>
<evidence type="ECO:0000259" key="5">
    <source>
        <dbReference type="PROSITE" id="PS50931"/>
    </source>
</evidence>
<evidence type="ECO:0000313" key="7">
    <source>
        <dbReference type="Proteomes" id="UP000035170"/>
    </source>
</evidence>
<protein>
    <submittedName>
        <fullName evidence="6">HTH-type transcriptional activator CmpR</fullName>
    </submittedName>
</protein>
<dbReference type="PANTHER" id="PTHR30419">
    <property type="entry name" value="HTH-TYPE TRANSCRIPTIONAL REGULATOR YBHD"/>
    <property type="match status" value="1"/>
</dbReference>
<organism evidence="6 7">
    <name type="scientific">Variovorax paradoxus</name>
    <dbReference type="NCBI Taxonomy" id="34073"/>
    <lineage>
        <taxon>Bacteria</taxon>
        <taxon>Pseudomonadati</taxon>
        <taxon>Pseudomonadota</taxon>
        <taxon>Betaproteobacteria</taxon>
        <taxon>Burkholderiales</taxon>
        <taxon>Comamonadaceae</taxon>
        <taxon>Variovorax</taxon>
    </lineage>
</organism>
<dbReference type="InterPro" id="IPR000847">
    <property type="entry name" value="LysR_HTH_N"/>
</dbReference>
<evidence type="ECO:0000256" key="1">
    <source>
        <dbReference type="ARBA" id="ARBA00009437"/>
    </source>
</evidence>
<keyword evidence="4" id="KW-0804">Transcription</keyword>
<dbReference type="FunFam" id="1.10.10.10:FF:000001">
    <property type="entry name" value="LysR family transcriptional regulator"/>
    <property type="match status" value="1"/>
</dbReference>
<dbReference type="PRINTS" id="PR00039">
    <property type="entry name" value="HTHLYSR"/>
</dbReference>
<evidence type="ECO:0000313" key="6">
    <source>
        <dbReference type="EMBL" id="KLN56068.1"/>
    </source>
</evidence>
<comment type="similarity">
    <text evidence="1">Belongs to the LysR transcriptional regulatory family.</text>
</comment>
<dbReference type="GO" id="GO:0003677">
    <property type="term" value="F:DNA binding"/>
    <property type="evidence" value="ECO:0007669"/>
    <property type="project" value="UniProtKB-KW"/>
</dbReference>
<dbReference type="SUPFAM" id="SSF53850">
    <property type="entry name" value="Periplasmic binding protein-like II"/>
    <property type="match status" value="1"/>
</dbReference>
<evidence type="ECO:0000256" key="2">
    <source>
        <dbReference type="ARBA" id="ARBA00023015"/>
    </source>
</evidence>
<dbReference type="InterPro" id="IPR036388">
    <property type="entry name" value="WH-like_DNA-bd_sf"/>
</dbReference>
<evidence type="ECO:0000256" key="3">
    <source>
        <dbReference type="ARBA" id="ARBA00023125"/>
    </source>
</evidence>
<proteinExistence type="inferred from homology"/>
<keyword evidence="3" id="KW-0238">DNA-binding</keyword>
<accession>A0A0H2M0Y1</accession>
<dbReference type="PROSITE" id="PS50931">
    <property type="entry name" value="HTH_LYSR"/>
    <property type="match status" value="1"/>
</dbReference>
<sequence>MNISFRQMRAFSAVARAGSFTAAGRQLNLTQSAVSMLLQQLEESLGVQLFDRGATVTLTEAGQQLLPLARRILDDVNQVVEGASDLRSLRTGLLRVVAPQMLACTWLSAVLGEFEAAHPDIGLRMTDATTDDVVGTVRRGEVELGVGPERPSGEDVTRSFLMDVPIRMVCSARHRLANRRAVSWDELRDERWVIYSSEFNRHLERILQAHDTSLSMQTAAEVGYLTTALALVGVGTGLAAVPDYARMFAGNFDVRFIPLRGPEIRRQFFIYQRRGMALSPAAQAFVAMMHRRASRPAARAKAWR</sequence>
<reference evidence="6 7" key="1">
    <citation type="submission" date="2015-03" db="EMBL/GenBank/DDBJ databases">
        <title>Genome sequence of Variovorax paradoxus TBEA6.</title>
        <authorList>
            <person name="Poehlein A."/>
            <person name="Schuldes J."/>
            <person name="Wuebbeler J.H."/>
            <person name="Hiessl S."/>
            <person name="Steinbuechel A."/>
            <person name="Daniel R."/>
        </authorList>
    </citation>
    <scope>NUCLEOTIDE SEQUENCE [LARGE SCALE GENOMIC DNA]</scope>
    <source>
        <strain evidence="6 7">TBEA6</strain>
    </source>
</reference>
<dbReference type="InterPro" id="IPR036390">
    <property type="entry name" value="WH_DNA-bd_sf"/>
</dbReference>
<dbReference type="EMBL" id="JZWI01000013">
    <property type="protein sequence ID" value="KLN56068.1"/>
    <property type="molecule type" value="Genomic_DNA"/>
</dbReference>
<dbReference type="GO" id="GO:0005829">
    <property type="term" value="C:cytosol"/>
    <property type="evidence" value="ECO:0007669"/>
    <property type="project" value="TreeGrafter"/>
</dbReference>
<keyword evidence="2" id="KW-0805">Transcription regulation</keyword>
<dbReference type="PANTHER" id="PTHR30419:SF8">
    <property type="entry name" value="NITROGEN ASSIMILATION TRANSCRIPTIONAL ACTIVATOR-RELATED"/>
    <property type="match status" value="1"/>
</dbReference>
<dbReference type="Gene3D" id="3.40.190.290">
    <property type="match status" value="1"/>
</dbReference>
<dbReference type="Pfam" id="PF03466">
    <property type="entry name" value="LysR_substrate"/>
    <property type="match status" value="1"/>
</dbReference>
<dbReference type="Gene3D" id="1.10.10.10">
    <property type="entry name" value="Winged helix-like DNA-binding domain superfamily/Winged helix DNA-binding domain"/>
    <property type="match status" value="1"/>
</dbReference>